<name>A0A0R1SG46_9LACO</name>
<dbReference type="STRING" id="1423739.FC85_GL000841"/>
<dbReference type="Proteomes" id="UP000052013">
    <property type="component" value="Unassembled WGS sequence"/>
</dbReference>
<gene>
    <name evidence="1" type="ORF">FC85_GL000841</name>
</gene>
<reference evidence="1 2" key="1">
    <citation type="journal article" date="2015" name="Genome Announc.">
        <title>Expanding the biotechnology potential of lactobacilli through comparative genomics of 213 strains and associated genera.</title>
        <authorList>
            <person name="Sun Z."/>
            <person name="Harris H.M."/>
            <person name="McCann A."/>
            <person name="Guo C."/>
            <person name="Argimon S."/>
            <person name="Zhang W."/>
            <person name="Yang X."/>
            <person name="Jeffery I.B."/>
            <person name="Cooney J.C."/>
            <person name="Kagawa T.F."/>
            <person name="Liu W."/>
            <person name="Song Y."/>
            <person name="Salvetti E."/>
            <person name="Wrobel A."/>
            <person name="Rasinkangas P."/>
            <person name="Parkhill J."/>
            <person name="Rea M.C."/>
            <person name="O'Sullivan O."/>
            <person name="Ritari J."/>
            <person name="Douillard F.P."/>
            <person name="Paul Ross R."/>
            <person name="Yang R."/>
            <person name="Briner A.E."/>
            <person name="Felis G.E."/>
            <person name="de Vos W.M."/>
            <person name="Barrangou R."/>
            <person name="Klaenhammer T.R."/>
            <person name="Caufield P.W."/>
            <person name="Cui Y."/>
            <person name="Zhang H."/>
            <person name="O'Toole P.W."/>
        </authorList>
    </citation>
    <scope>NUCLEOTIDE SEQUENCE [LARGE SCALE GENOMIC DNA]</scope>
    <source>
        <strain evidence="1 2">DSM 14421</strain>
    </source>
</reference>
<sequence>MLYLAIKLDSEQLETLKTQVSEANKKSHFVIISAISKKEHSGVRLVTDWNNYLNMKRTNGEKFDFEIIRDIVPITDNLVYWAVAQQNLHDAQVSGQQNDQVVDDLELYTNRVMQENKVRA</sequence>
<evidence type="ECO:0000313" key="1">
    <source>
        <dbReference type="EMBL" id="KRL64787.1"/>
    </source>
</evidence>
<evidence type="ECO:0000313" key="2">
    <source>
        <dbReference type="Proteomes" id="UP000052013"/>
    </source>
</evidence>
<dbReference type="PATRIC" id="fig|1423739.3.peg.879"/>
<dbReference type="RefSeq" id="WP_225427616.1">
    <property type="nucleotide sequence ID" value="NZ_AZEY01000080.1"/>
</dbReference>
<accession>A0A0R1SG46</accession>
<dbReference type="AlphaFoldDB" id="A0A0R1SG46"/>
<proteinExistence type="predicted"/>
<comment type="caution">
    <text evidence="1">The sequence shown here is derived from an EMBL/GenBank/DDBJ whole genome shotgun (WGS) entry which is preliminary data.</text>
</comment>
<organism evidence="1 2">
    <name type="scientific">Lentilactobacillus diolivorans DSM 14421</name>
    <dbReference type="NCBI Taxonomy" id="1423739"/>
    <lineage>
        <taxon>Bacteria</taxon>
        <taxon>Bacillati</taxon>
        <taxon>Bacillota</taxon>
        <taxon>Bacilli</taxon>
        <taxon>Lactobacillales</taxon>
        <taxon>Lactobacillaceae</taxon>
        <taxon>Lentilactobacillus</taxon>
    </lineage>
</organism>
<dbReference type="EMBL" id="AZEY01000080">
    <property type="protein sequence ID" value="KRL64787.1"/>
    <property type="molecule type" value="Genomic_DNA"/>
</dbReference>
<protein>
    <submittedName>
        <fullName evidence="1">Uncharacterized protein</fullName>
    </submittedName>
</protein>